<dbReference type="AlphaFoldDB" id="A0A6V7VBW1"/>
<reference evidence="1 2" key="1">
    <citation type="submission" date="2020-08" db="EMBL/GenBank/DDBJ databases">
        <authorList>
            <person name="Koutsovoulos G."/>
            <person name="Danchin GJ E."/>
        </authorList>
    </citation>
    <scope>NUCLEOTIDE SEQUENCE [LARGE SCALE GENOMIC DNA]</scope>
</reference>
<sequence>MDTDRENNAVNREREVLDYFNTLSVQQRNHIIQMFAKYKLYINVRERHGDLNVNNIKLEQLLLTNILKGAAQALQQFHQRETK</sequence>
<dbReference type="EMBL" id="CAJEWN010000201">
    <property type="protein sequence ID" value="CAD2172476.1"/>
    <property type="molecule type" value="Genomic_DNA"/>
</dbReference>
<organism evidence="1 2">
    <name type="scientific">Meloidogyne enterolobii</name>
    <name type="common">Root-knot nematode worm</name>
    <name type="synonym">Meloidogyne mayaguensis</name>
    <dbReference type="NCBI Taxonomy" id="390850"/>
    <lineage>
        <taxon>Eukaryota</taxon>
        <taxon>Metazoa</taxon>
        <taxon>Ecdysozoa</taxon>
        <taxon>Nematoda</taxon>
        <taxon>Chromadorea</taxon>
        <taxon>Rhabditida</taxon>
        <taxon>Tylenchina</taxon>
        <taxon>Tylenchomorpha</taxon>
        <taxon>Tylenchoidea</taxon>
        <taxon>Meloidogynidae</taxon>
        <taxon>Meloidogyninae</taxon>
        <taxon>Meloidogyne</taxon>
    </lineage>
</organism>
<protein>
    <submittedName>
        <fullName evidence="1">Uncharacterized protein</fullName>
    </submittedName>
</protein>
<comment type="caution">
    <text evidence="1">The sequence shown here is derived from an EMBL/GenBank/DDBJ whole genome shotgun (WGS) entry which is preliminary data.</text>
</comment>
<evidence type="ECO:0000313" key="2">
    <source>
        <dbReference type="Proteomes" id="UP000580250"/>
    </source>
</evidence>
<accession>A0A6V7VBW1</accession>
<evidence type="ECO:0000313" key="1">
    <source>
        <dbReference type="EMBL" id="CAD2172476.1"/>
    </source>
</evidence>
<gene>
    <name evidence="1" type="ORF">MENT_LOCUS24030</name>
</gene>
<proteinExistence type="predicted"/>
<dbReference type="Proteomes" id="UP000580250">
    <property type="component" value="Unassembled WGS sequence"/>
</dbReference>
<name>A0A6V7VBW1_MELEN</name>